<sequence length="171" mass="20173">MSVPLNALLFSIIFLTNINTNLYSDVTYVEINEQLKTVTINYTNILISEEDVFLEDEILSQIIKPSIKSIEPHLKYISSSYTKEDNHVNVNFKFKFTDNKVIQELFLIDLENQQCKIYKGENISINNEKFIELDNQREFVVFTRSNNGIYNIEYRWDKKIIYPKLISLSNK</sequence>
<dbReference type="EMBL" id="JBHTJR010000026">
    <property type="protein sequence ID" value="MFD0992545.1"/>
    <property type="molecule type" value="Genomic_DNA"/>
</dbReference>
<reference evidence="2" key="1">
    <citation type="journal article" date="2019" name="Int. J. Syst. Evol. Microbiol.">
        <title>The Global Catalogue of Microorganisms (GCM) 10K type strain sequencing project: providing services to taxonomists for standard genome sequencing and annotation.</title>
        <authorList>
            <consortium name="The Broad Institute Genomics Platform"/>
            <consortium name="The Broad Institute Genome Sequencing Center for Infectious Disease"/>
            <person name="Wu L."/>
            <person name="Ma J."/>
        </authorList>
    </citation>
    <scope>NUCLEOTIDE SEQUENCE [LARGE SCALE GENOMIC DNA]</scope>
    <source>
        <strain evidence="2">CCUG 60527</strain>
    </source>
</reference>
<evidence type="ECO:0000313" key="1">
    <source>
        <dbReference type="EMBL" id="MFD0992545.1"/>
    </source>
</evidence>
<dbReference type="RefSeq" id="WP_386105944.1">
    <property type="nucleotide sequence ID" value="NZ_JBHTJR010000026.1"/>
</dbReference>
<comment type="caution">
    <text evidence="1">The sequence shown here is derived from an EMBL/GenBank/DDBJ whole genome shotgun (WGS) entry which is preliminary data.</text>
</comment>
<accession>A0ABW3JQR9</accession>
<name>A0ABW3JQR9_9FLAO</name>
<keyword evidence="2" id="KW-1185">Reference proteome</keyword>
<evidence type="ECO:0000313" key="2">
    <source>
        <dbReference type="Proteomes" id="UP001597062"/>
    </source>
</evidence>
<dbReference type="Proteomes" id="UP001597062">
    <property type="component" value="Unassembled WGS sequence"/>
</dbReference>
<protein>
    <submittedName>
        <fullName evidence="1">Uncharacterized protein</fullName>
    </submittedName>
</protein>
<gene>
    <name evidence="1" type="ORF">ACFQ1U_04955</name>
</gene>
<organism evidence="1 2">
    <name type="scientific">Tenacibaculum geojense</name>
    <dbReference type="NCBI Taxonomy" id="915352"/>
    <lineage>
        <taxon>Bacteria</taxon>
        <taxon>Pseudomonadati</taxon>
        <taxon>Bacteroidota</taxon>
        <taxon>Flavobacteriia</taxon>
        <taxon>Flavobacteriales</taxon>
        <taxon>Flavobacteriaceae</taxon>
        <taxon>Tenacibaculum</taxon>
    </lineage>
</organism>
<proteinExistence type="predicted"/>